<dbReference type="EMBL" id="UGMG01000002">
    <property type="protein sequence ID" value="STX11494.1"/>
    <property type="molecule type" value="Genomic_DNA"/>
</dbReference>
<dbReference type="KEGG" id="kpx:PMK1_ndm00198"/>
<dbReference type="RefSeq" id="WP_004181768.1">
    <property type="nucleotide sequence ID" value="NC_016980.1"/>
</dbReference>
<accession>A0A024HVD6</accession>
<dbReference type="Proteomes" id="UP000275975">
    <property type="component" value="Unassembled WGS sequence"/>
</dbReference>
<dbReference type="EMBL" id="WJVL01000021">
    <property type="protein sequence ID" value="MRJ98858.1"/>
    <property type="molecule type" value="Genomic_DNA"/>
</dbReference>
<reference evidence="7 13" key="8">
    <citation type="journal article" date="2019" name="Antimicrob. Agents Chemother.">
        <title>Applying Rapid Whole Genome Sequencing to Predict Phenotypic Antimicrobial Susceptibility Testing Results Among Carbapenem-Resistant Klebsiella pneumoniae Clinical Isolates.</title>
        <authorList>
            <person name="Tamma P.D."/>
            <person name="Fan Y."/>
            <person name="Bergman Y."/>
            <person name="Pertea G."/>
            <person name="Kazmi A."/>
            <person name="Lewis S."/>
            <person name="Carroll K.C."/>
            <person name="Schatz M.C."/>
            <person name="Timp W."/>
            <person name="Simner P.J."/>
        </authorList>
    </citation>
    <scope>NUCLEOTIDE SEQUENCE [LARGE SCALE GENOMIC DNA]</scope>
    <source>
        <strain evidence="7 13">KLPN_104</strain>
    </source>
</reference>
<dbReference type="EMBL" id="JAAKYD010000020">
    <property type="protein sequence ID" value="NGN74435.1"/>
    <property type="molecule type" value="Genomic_DNA"/>
</dbReference>
<evidence type="ECO:0000313" key="13">
    <source>
        <dbReference type="Proteomes" id="UP000275975"/>
    </source>
</evidence>
<dbReference type="Proteomes" id="UP000283322">
    <property type="component" value="Unassembled WGS sequence"/>
</dbReference>
<dbReference type="Proteomes" id="UP000479475">
    <property type="component" value="Unassembled WGS sequence"/>
</dbReference>
<dbReference type="PATRIC" id="fig|573.1358.peg.5757"/>
<evidence type="ECO:0000313" key="15">
    <source>
        <dbReference type="Proteomes" id="UP000441029"/>
    </source>
</evidence>
<evidence type="ECO:0000313" key="6">
    <source>
        <dbReference type="EMBL" id="ROG86492.1"/>
    </source>
</evidence>
<organism evidence="2">
    <name type="scientific">Klebsiella pneumoniae</name>
    <dbReference type="NCBI Taxonomy" id="573"/>
    <lineage>
        <taxon>Bacteria</taxon>
        <taxon>Pseudomonadati</taxon>
        <taxon>Pseudomonadota</taxon>
        <taxon>Gammaproteobacteria</taxon>
        <taxon>Enterobacterales</taxon>
        <taxon>Enterobacteriaceae</taxon>
        <taxon>Klebsiella/Raoultella group</taxon>
        <taxon>Klebsiella</taxon>
        <taxon>Klebsiella pneumoniae complex</taxon>
    </lineage>
</organism>
<reference evidence="6 14" key="7">
    <citation type="submission" date="2018-10" db="EMBL/GenBank/DDBJ databases">
        <authorList>
            <person name="Vanduin D."/>
            <person name="Fouts D."/>
            <person name="Wright M."/>
            <person name="Sutton G."/>
            <person name="Nguyen K."/>
            <person name="Kreiswirth B."/>
            <person name="Chen L."/>
            <person name="Rojas L."/>
            <person name="Hujer A."/>
            <person name="Hujer K."/>
            <person name="Bonomo R."/>
            <person name="Adams M."/>
        </authorList>
    </citation>
    <scope>NUCLEOTIDE SEQUENCE [LARGE SCALE GENOMIC DNA]</scope>
    <source>
        <strain evidence="6 14">CRK0165</strain>
    </source>
</reference>
<gene>
    <name evidence="5" type="ORF">B6I68_25930</name>
    <name evidence="6" type="ORF">BL124_00029200</name>
    <name evidence="7" type="ORF">EAO17_29280</name>
    <name evidence="4" type="ORF">G4V31_20195</name>
    <name evidence="3" type="ORF">GJJ01_23240</name>
    <name evidence="1" type="ORF">KP64477b_00229</name>
    <name evidence="8" type="ORF">NCTC11679_05951</name>
    <name evidence="2" type="ORF">PENVA_0216</name>
    <name evidence="9" type="ORF">SAMEA3649733_04252</name>
</gene>
<reference evidence="2" key="1">
    <citation type="journal article" date="2014" name="Antimicrob. Agents Chemother.">
        <title>IncH-Type Plasmid Harboring blaCTX-M-15, blaDHA-1, and qnrB4 Genes Recovered from Animal Isolates.</title>
        <authorList>
            <person name="Schluter A."/>
            <person name="Nordmann P."/>
            <person name="Bonnin R.A."/>
            <person name="Millemann Y."/>
            <person name="Eikmeyer F.G."/>
            <person name="Wibberg D."/>
            <person name="Puhler A."/>
            <person name="Poirel L."/>
        </authorList>
    </citation>
    <scope>NUCLEOTIDE SEQUENCE [LARGE SCALE GENOMIC DNA]</scope>
    <source>
        <strain evidence="2">Kp15</strain>
        <plasmid evidence="2">pENVA</plasmid>
    </source>
</reference>
<evidence type="ECO:0000313" key="5">
    <source>
        <dbReference type="EMBL" id="PLE24802.1"/>
    </source>
</evidence>
<reference evidence="9 12" key="5">
    <citation type="submission" date="2018-08" db="EMBL/GenBank/DDBJ databases">
        <authorList>
            <consortium name="Pathogen Informatics"/>
        </authorList>
    </citation>
    <scope>NUCLEOTIDE SEQUENCE [LARGE SCALE GENOMIC DNA]</scope>
    <source>
        <strain evidence="9 12">EuSCAPE_GR114</strain>
    </source>
</reference>
<proteinExistence type="predicted"/>
<evidence type="ECO:0000313" key="10">
    <source>
        <dbReference type="Proteomes" id="UP000234439"/>
    </source>
</evidence>
<dbReference type="Proteomes" id="UP000255239">
    <property type="component" value="Unassembled WGS sequence"/>
</dbReference>
<dbReference type="EMBL" id="HG918041">
    <property type="protein sequence ID" value="CDM79832.1"/>
    <property type="molecule type" value="Genomic_DNA"/>
</dbReference>
<name>A0A024HVD6_KLEPN</name>
<evidence type="ECO:0000313" key="12">
    <source>
        <dbReference type="Proteomes" id="UP000259497"/>
    </source>
</evidence>
<dbReference type="EMBL" id="MPYG04000228">
    <property type="protein sequence ID" value="ROG86492.1"/>
    <property type="molecule type" value="Genomic_DNA"/>
</dbReference>
<reference evidence="7" key="6">
    <citation type="submission" date="2018-10" db="EMBL/GenBank/DDBJ databases">
        <authorList>
            <person name="Fan Y."/>
            <person name="Timp W."/>
            <person name="Bergman Y."/>
            <person name="Tamma P."/>
            <person name="Simner P."/>
        </authorList>
    </citation>
    <scope>NUCLEOTIDE SEQUENCE</scope>
    <source>
        <strain evidence="7">KLPN_104</strain>
    </source>
</reference>
<evidence type="ECO:0000313" key="8">
    <source>
        <dbReference type="EMBL" id="STX11494.1"/>
    </source>
</evidence>
<reference evidence="5 10" key="2">
    <citation type="journal article" date="2017" name="J. Infect. Dis.">
        <title>An Analysis of the Epidemic of Klebsiella pneumoniae Carbapenemase-Producing K. pneumoniae: Convergence of Two Evolutionary Mechanisms Creates the Perfect Storm.</title>
        <authorList>
            <person name="Rojas L.J."/>
            <person name="Weinstock G.M."/>
            <person name="De La Cadena E."/>
            <person name="Diaz L."/>
            <person name="Rios R."/>
            <person name="Hanson B.M."/>
            <person name="Brown J.S."/>
            <person name="Vats P."/>
            <person name="Phillips D.S."/>
            <person name="Nguyen H."/>
            <person name="Hujer K.M."/>
            <person name="Correa A."/>
            <person name="Adams M.D."/>
            <person name="Perez F."/>
            <person name="Sodergren E."/>
            <person name="Narechania A."/>
            <person name="Planet P.J."/>
            <person name="Villegas M.V."/>
            <person name="Bonomo R.A."/>
            <person name="Arias C.A."/>
        </authorList>
    </citation>
    <scope>NUCLEOTIDE SEQUENCE [LARGE SCALE GENOMIC DNA]</scope>
    <source>
        <strain evidence="5 10">COL-Kpn30</strain>
    </source>
</reference>
<protein>
    <submittedName>
        <fullName evidence="2">Uncharacterized protein</fullName>
    </submittedName>
</protein>
<geneLocation type="plasmid" evidence="2">
    <name>pENVA</name>
</geneLocation>
<reference evidence="8 11" key="4">
    <citation type="submission" date="2018-06" db="EMBL/GenBank/DDBJ databases">
        <authorList>
            <consortium name="Pathogen Informatics"/>
            <person name="Doyle S."/>
        </authorList>
    </citation>
    <scope>NUCLEOTIDE SEQUENCE [LARGE SCALE GENOMIC DNA]</scope>
    <source>
        <strain evidence="8 11">NCTC11679</strain>
    </source>
</reference>
<evidence type="ECO:0000313" key="7">
    <source>
        <dbReference type="EMBL" id="RRE94341.1"/>
    </source>
</evidence>
<dbReference type="EMBL" id="NCMJ01000156">
    <property type="protein sequence ID" value="PLE24802.1"/>
    <property type="molecule type" value="Genomic_DNA"/>
</dbReference>
<reference evidence="1" key="3">
    <citation type="submission" date="2017-05" db="EMBL/GenBank/DDBJ databases">
        <authorList>
            <person name="Song R."/>
            <person name="Chenine A.L."/>
            <person name="Ruprecht R.M."/>
        </authorList>
    </citation>
    <scope>NUCLEOTIDE SEQUENCE</scope>
    <source>
        <strain evidence="1">A64477</strain>
        <plasmid evidence="1">pKP64477b</plasmid>
    </source>
</reference>
<evidence type="ECO:0000313" key="3">
    <source>
        <dbReference type="EMBL" id="MRJ98858.1"/>
    </source>
</evidence>
<evidence type="ECO:0000313" key="1">
    <source>
        <dbReference type="EMBL" id="ASF81557.1"/>
    </source>
</evidence>
<dbReference type="Proteomes" id="UP000234439">
    <property type="component" value="Unassembled WGS sequence"/>
</dbReference>
<evidence type="ECO:0000313" key="11">
    <source>
        <dbReference type="Proteomes" id="UP000255239"/>
    </source>
</evidence>
<dbReference type="Proteomes" id="UP000441029">
    <property type="component" value="Unassembled WGS sequence"/>
</dbReference>
<dbReference type="EMBL" id="MF150122">
    <property type="protein sequence ID" value="ASF81557.1"/>
    <property type="molecule type" value="Genomic_DNA"/>
</dbReference>
<evidence type="ECO:0000313" key="9">
    <source>
        <dbReference type="EMBL" id="SVS28508.1"/>
    </source>
</evidence>
<geneLocation type="plasmid" evidence="1">
    <name>pKP64477b</name>
</geneLocation>
<reference evidence="3 15" key="9">
    <citation type="submission" date="2019-11" db="EMBL/GenBank/DDBJ databases">
        <title>Molecular typing, antibiotic resistance determination and virulence profiling for 36 multidrug-resistant clinical Klebsiella pneumoniae isolates using second- and third-generation sequencing.</title>
        <authorList>
            <person name="Shelenkov A."/>
            <person name="Mikhaylova Y."/>
            <person name="Yanushevich Y."/>
            <person name="Samoilov A."/>
            <person name="Petrova L."/>
            <person name="Fomina V."/>
            <person name="Gusarov V."/>
            <person name="Zamyatin M."/>
            <person name="Shagin D."/>
        </authorList>
    </citation>
    <scope>NUCLEOTIDE SEQUENCE [LARGE SCALE GENOMIC DNA]</scope>
    <source>
        <strain evidence="3 15">CriePir226</strain>
    </source>
</reference>
<evidence type="ECO:0000313" key="16">
    <source>
        <dbReference type="Proteomes" id="UP000479475"/>
    </source>
</evidence>
<dbReference type="AlphaFoldDB" id="A0A024HVD6"/>
<evidence type="ECO:0000313" key="2">
    <source>
        <dbReference type="EMBL" id="CDM79832.1"/>
    </source>
</evidence>
<sequence length="76" mass="8498">MKGNKYIKRVRVDSRQLDSGMIGTKVYVTEGEVVNGIMPVERLVRDATFSEDNSEAMDSAVERLVAKYIANGFEVL</sequence>
<reference evidence="4 16" key="10">
    <citation type="submission" date="2020-02" db="EMBL/GenBank/DDBJ databases">
        <title>Klebsiella pneumoniae genome sequencing and assembly.</title>
        <authorList>
            <person name="Starkova P.S."/>
            <person name="Sulyan O.S."/>
            <person name="Likholetova D.V."/>
            <person name="Ageevets V.A."/>
            <person name="Lazareva I.V."/>
            <person name="Sopova J.V."/>
            <person name="Sidorenko S.V."/>
        </authorList>
    </citation>
    <scope>NUCLEOTIDE SEQUENCE [LARGE SCALE GENOMIC DNA]</scope>
    <source>
        <strain evidence="4 16">2429</strain>
    </source>
</reference>
<dbReference type="EMBL" id="RDAM01000003">
    <property type="protein sequence ID" value="RRE94341.1"/>
    <property type="molecule type" value="Genomic_DNA"/>
</dbReference>
<dbReference type="EMBL" id="UIXM01000017">
    <property type="protein sequence ID" value="SVS28508.1"/>
    <property type="molecule type" value="Genomic_DNA"/>
</dbReference>
<evidence type="ECO:0000313" key="14">
    <source>
        <dbReference type="Proteomes" id="UP000283322"/>
    </source>
</evidence>
<keyword evidence="2" id="KW-0614">Plasmid</keyword>
<dbReference type="Proteomes" id="UP000259497">
    <property type="component" value="Unassembled WGS sequence"/>
</dbReference>
<evidence type="ECO:0000313" key="4">
    <source>
        <dbReference type="EMBL" id="NGN74435.1"/>
    </source>
</evidence>